<evidence type="ECO:0000313" key="4">
    <source>
        <dbReference type="Proteomes" id="UP001597353"/>
    </source>
</evidence>
<dbReference type="CDD" id="cd00293">
    <property type="entry name" value="USP-like"/>
    <property type="match status" value="2"/>
</dbReference>
<proteinExistence type="inferred from homology"/>
<organism evidence="3 4">
    <name type="scientific">Halodurantibacterium flavum</name>
    <dbReference type="NCBI Taxonomy" id="1382802"/>
    <lineage>
        <taxon>Bacteria</taxon>
        <taxon>Pseudomonadati</taxon>
        <taxon>Pseudomonadota</taxon>
        <taxon>Alphaproteobacteria</taxon>
        <taxon>Rhodobacterales</taxon>
        <taxon>Paracoccaceae</taxon>
        <taxon>Halodurantibacterium</taxon>
    </lineage>
</organism>
<feature type="domain" description="UspA" evidence="2">
    <location>
        <begin position="1"/>
        <end position="132"/>
    </location>
</feature>
<dbReference type="Pfam" id="PF00582">
    <property type="entry name" value="Usp"/>
    <property type="match status" value="2"/>
</dbReference>
<dbReference type="SUPFAM" id="SSF52402">
    <property type="entry name" value="Adenine nucleotide alpha hydrolases-like"/>
    <property type="match status" value="2"/>
</dbReference>
<dbReference type="EMBL" id="JBHUGH010000010">
    <property type="protein sequence ID" value="MFD1913205.1"/>
    <property type="molecule type" value="Genomic_DNA"/>
</dbReference>
<dbReference type="Gene3D" id="3.40.50.620">
    <property type="entry name" value="HUPs"/>
    <property type="match status" value="2"/>
</dbReference>
<dbReference type="PANTHER" id="PTHR46268">
    <property type="entry name" value="STRESS RESPONSE PROTEIN NHAX"/>
    <property type="match status" value="1"/>
</dbReference>
<dbReference type="Proteomes" id="UP001597353">
    <property type="component" value="Unassembled WGS sequence"/>
</dbReference>
<evidence type="ECO:0000313" key="3">
    <source>
        <dbReference type="EMBL" id="MFD1913205.1"/>
    </source>
</evidence>
<dbReference type="PANTHER" id="PTHR46268:SF15">
    <property type="entry name" value="UNIVERSAL STRESS PROTEIN HP_0031"/>
    <property type="match status" value="1"/>
</dbReference>
<dbReference type="InterPro" id="IPR006015">
    <property type="entry name" value="Universal_stress_UspA"/>
</dbReference>
<name>A0ABW4S6W0_9RHOB</name>
<reference evidence="4" key="1">
    <citation type="journal article" date="2019" name="Int. J. Syst. Evol. Microbiol.">
        <title>The Global Catalogue of Microorganisms (GCM) 10K type strain sequencing project: providing services to taxonomists for standard genome sequencing and annotation.</title>
        <authorList>
            <consortium name="The Broad Institute Genomics Platform"/>
            <consortium name="The Broad Institute Genome Sequencing Center for Infectious Disease"/>
            <person name="Wu L."/>
            <person name="Ma J."/>
        </authorList>
    </citation>
    <scope>NUCLEOTIDE SEQUENCE [LARGE SCALE GENOMIC DNA]</scope>
    <source>
        <strain evidence="4">CGMCC 4.7242</strain>
    </source>
</reference>
<dbReference type="RefSeq" id="WP_390262698.1">
    <property type="nucleotide sequence ID" value="NZ_JBHUGH010000010.1"/>
</dbReference>
<evidence type="ECO:0000256" key="1">
    <source>
        <dbReference type="ARBA" id="ARBA00008791"/>
    </source>
</evidence>
<sequence>MPRHILAAVTPGPHAHRILQRARHLALQHAADLTVISVLHGSLGLAMDGAAKEAAMRATREALAETLADAGDPPLRIEFGNPAAIITACAEDLGADLIVLGPNEQKSLSARIIGSTTDRVLRQATVPVLIVRRPPDGDYCGVLVGLDDSPAAQAGLRTAAALCPGHPLQLVAVTDLPMDFEQALLLSGTPKAEITRWRNDLRRQTAAGLQERAADWPNTRPRVFVGLPEVVLVRLSRAPGVDLIVLGSRGRGPIMANILGSVALRVAREARADVLVVPAGTD</sequence>
<comment type="caution">
    <text evidence="3">The sequence shown here is derived from an EMBL/GenBank/DDBJ whole genome shotgun (WGS) entry which is preliminary data.</text>
</comment>
<dbReference type="InterPro" id="IPR006016">
    <property type="entry name" value="UspA"/>
</dbReference>
<dbReference type="PRINTS" id="PR01438">
    <property type="entry name" value="UNVRSLSTRESS"/>
</dbReference>
<protein>
    <submittedName>
        <fullName evidence="3">Universal stress protein</fullName>
    </submittedName>
</protein>
<comment type="similarity">
    <text evidence="1">Belongs to the universal stress protein A family.</text>
</comment>
<evidence type="ECO:0000259" key="2">
    <source>
        <dbReference type="Pfam" id="PF00582"/>
    </source>
</evidence>
<dbReference type="InterPro" id="IPR014729">
    <property type="entry name" value="Rossmann-like_a/b/a_fold"/>
</dbReference>
<keyword evidence="4" id="KW-1185">Reference proteome</keyword>
<accession>A0ABW4S6W0</accession>
<gene>
    <name evidence="3" type="ORF">ACFSGJ_13390</name>
</gene>
<feature type="domain" description="UspA" evidence="2">
    <location>
        <begin position="142"/>
        <end position="278"/>
    </location>
</feature>